<sequence length="53" mass="6141">MRLRRRIDLERTDAAVAALTLPPAVWKTCAWEPRDVIDLGLRQWLRCARRGPA</sequence>
<dbReference type="Proteomes" id="UP001058860">
    <property type="component" value="Chromosome"/>
</dbReference>
<evidence type="ECO:0000313" key="1">
    <source>
        <dbReference type="EMBL" id="UUY04990.1"/>
    </source>
</evidence>
<dbReference type="EMBL" id="CP088295">
    <property type="protein sequence ID" value="UUY04990.1"/>
    <property type="molecule type" value="Genomic_DNA"/>
</dbReference>
<evidence type="ECO:0000313" key="2">
    <source>
        <dbReference type="Proteomes" id="UP001058860"/>
    </source>
</evidence>
<keyword evidence="2" id="KW-1185">Reference proteome</keyword>
<reference evidence="2" key="1">
    <citation type="submission" date="2021-11" db="EMBL/GenBank/DDBJ databases">
        <title>Cultivation dependent microbiological survey of springs from the worlds oldest radium mine currently devoted to the extraction of radon-saturated water.</title>
        <authorList>
            <person name="Kapinusova G."/>
            <person name="Smrhova T."/>
            <person name="Strejcek M."/>
            <person name="Suman J."/>
            <person name="Jani K."/>
            <person name="Pajer P."/>
            <person name="Uhlik O."/>
        </authorList>
    </citation>
    <scope>NUCLEOTIDE SEQUENCE [LARGE SCALE GENOMIC DNA]</scope>
    <source>
        <strain evidence="2">J379</strain>
    </source>
</reference>
<proteinExistence type="predicted"/>
<name>A0ABY5PKC7_9ACTN</name>
<organism evidence="1 2">
    <name type="scientific">Svornostia abyssi</name>
    <dbReference type="NCBI Taxonomy" id="2898438"/>
    <lineage>
        <taxon>Bacteria</taxon>
        <taxon>Bacillati</taxon>
        <taxon>Actinomycetota</taxon>
        <taxon>Thermoleophilia</taxon>
        <taxon>Solirubrobacterales</taxon>
        <taxon>Baekduiaceae</taxon>
        <taxon>Svornostia</taxon>
    </lineage>
</organism>
<gene>
    <name evidence="1" type="ORF">LRS13_05525</name>
</gene>
<protein>
    <submittedName>
        <fullName evidence="1">Uncharacterized protein</fullName>
    </submittedName>
</protein>
<accession>A0ABY5PKC7</accession>